<dbReference type="Proteomes" id="UP000750334">
    <property type="component" value="Unassembled WGS sequence"/>
</dbReference>
<sequence>MSTELYNSKLTRDNKSTIAKEDQRRELAWLIKDVIKPDLPSVIDNVEECIELLNSNEISRMPITTGAISTQSNSPQIEGIVTRQGPNILSLQFTTKFQHFHKGQIINFKENDNIGNLKYVRKFPLLQLDIINKGLSQLLQDLEDLEMIEDDIQFVDTFSRIITSIMHLINVLQNPPDELNFPFDNNGLLKHFYNAHFEELCNSIHHLLSLEIVLSGDQLVLDFRNLDKVIKNPWCHIDPVDGTSVVDKIKEQQKHNRNMKLEDILADNHIIVEEPTILNNLMQSTFNKESTTIQQAQFHISRCVTFDNKVVTEQEKVSISCSDQELIKLVTKLNSLEERISNHFNNLSYIAREP</sequence>
<dbReference type="Pfam" id="PF10259">
    <property type="entry name" value="Rogdi_lz"/>
    <property type="match status" value="1"/>
</dbReference>
<name>A0A9P7B8F1_MAUEX</name>
<keyword evidence="2" id="KW-1185">Reference proteome</keyword>
<evidence type="ECO:0000313" key="1">
    <source>
        <dbReference type="EMBL" id="KAG0664481.1"/>
    </source>
</evidence>
<dbReference type="InterPro" id="IPR028241">
    <property type="entry name" value="RAVE2/Rogdi"/>
</dbReference>
<organism evidence="1 2">
    <name type="scientific">Maudiozyma exigua</name>
    <name type="common">Yeast</name>
    <name type="synonym">Kazachstania exigua</name>
    <dbReference type="NCBI Taxonomy" id="34358"/>
    <lineage>
        <taxon>Eukaryota</taxon>
        <taxon>Fungi</taxon>
        <taxon>Dikarya</taxon>
        <taxon>Ascomycota</taxon>
        <taxon>Saccharomycotina</taxon>
        <taxon>Saccharomycetes</taxon>
        <taxon>Saccharomycetales</taxon>
        <taxon>Saccharomycetaceae</taxon>
        <taxon>Maudiozyma</taxon>
    </lineage>
</organism>
<dbReference type="PANTHER" id="PTHR13618:SF1">
    <property type="entry name" value="PROTEIN ROGDI HOMOLOG"/>
    <property type="match status" value="1"/>
</dbReference>
<protein>
    <recommendedName>
        <fullName evidence="3">RAVE subunit 2/Rogdi</fullName>
    </recommendedName>
</protein>
<dbReference type="GO" id="GO:0043291">
    <property type="term" value="C:RAVE complex"/>
    <property type="evidence" value="ECO:0007669"/>
    <property type="project" value="TreeGrafter"/>
</dbReference>
<evidence type="ECO:0008006" key="3">
    <source>
        <dbReference type="Google" id="ProtNLM"/>
    </source>
</evidence>
<dbReference type="AlphaFoldDB" id="A0A9P7B8F1"/>
<proteinExistence type="predicted"/>
<dbReference type="OrthoDB" id="66510at2759"/>
<comment type="caution">
    <text evidence="1">The sequence shown here is derived from an EMBL/GenBank/DDBJ whole genome shotgun (WGS) entry which is preliminary data.</text>
</comment>
<reference evidence="1 2" key="1">
    <citation type="submission" date="2020-11" db="EMBL/GenBank/DDBJ databases">
        <title>Kefir isolates.</title>
        <authorList>
            <person name="Marcisauskas S."/>
            <person name="Kim Y."/>
            <person name="Blasche S."/>
        </authorList>
    </citation>
    <scope>NUCLEOTIDE SEQUENCE [LARGE SCALE GENOMIC DNA]</scope>
    <source>
        <strain evidence="1 2">OG2</strain>
    </source>
</reference>
<accession>A0A9P7B8F1</accession>
<dbReference type="PANTHER" id="PTHR13618">
    <property type="entry name" value="LEUCINE ZIPPER CONTAINING TRANSCRIPTION FACTOR LZF1"/>
    <property type="match status" value="1"/>
</dbReference>
<dbReference type="EMBL" id="PUHR01000120">
    <property type="protein sequence ID" value="KAG0664481.1"/>
    <property type="molecule type" value="Genomic_DNA"/>
</dbReference>
<gene>
    <name evidence="1" type="ORF">C6P45_000632</name>
</gene>
<evidence type="ECO:0000313" key="2">
    <source>
        <dbReference type="Proteomes" id="UP000750334"/>
    </source>
</evidence>